<name>A0AA39CLH2_9EURO</name>
<keyword evidence="4" id="KW-1185">Reference proteome</keyword>
<feature type="compositionally biased region" description="Basic and acidic residues" evidence="1">
    <location>
        <begin position="250"/>
        <end position="268"/>
    </location>
</feature>
<sequence length="344" mass="38694">MPSQGHIEVQVLVDDQPLLEHPDPDHEAGDDHQMTRYVEVKAGQKFKVNVTLLPGFHFQRANHVYITLHIDHQSATHWGAVSYQDVTARRGEVQKSWRKVFHGCALKDATTSRWFMTAYEFGVLGIGNYVETGEAKAPNPVVFEYHPVEGEKGKAYEFKFLYRNKKILQSLGCIPRSPSPPPDRELMLQRSEDTVRLLKQRERNHNLEVMSLRERLARAESGSRAGSVIDLESDASTLVGSREASVKVELDIKPNASRERSTTLKIEPRSSVPPPPSFTDTKQDHDHSVDGSTLGSRAKRTREEAMLDDDDELLEMAPPPRKPRIVVDLTDDCAVSGQPRAAMD</sequence>
<reference evidence="3" key="1">
    <citation type="submission" date="2022-10" db="EMBL/GenBank/DDBJ databases">
        <title>Culturing micro-colonial fungi from biological soil crusts in the Mojave desert and describing Neophaeococcomyces mojavensis, and introducing the new genera and species Taxawa tesnikishii.</title>
        <authorList>
            <person name="Kurbessoian T."/>
            <person name="Stajich J.E."/>
        </authorList>
    </citation>
    <scope>NUCLEOTIDE SEQUENCE</scope>
    <source>
        <strain evidence="3">TK_41</strain>
    </source>
</reference>
<evidence type="ECO:0000313" key="3">
    <source>
        <dbReference type="EMBL" id="KAJ9612306.1"/>
    </source>
</evidence>
<gene>
    <name evidence="3" type="ORF">H2200_003903</name>
</gene>
<organism evidence="3 4">
    <name type="scientific">Cladophialophora chaetospira</name>
    <dbReference type="NCBI Taxonomy" id="386627"/>
    <lineage>
        <taxon>Eukaryota</taxon>
        <taxon>Fungi</taxon>
        <taxon>Dikarya</taxon>
        <taxon>Ascomycota</taxon>
        <taxon>Pezizomycotina</taxon>
        <taxon>Eurotiomycetes</taxon>
        <taxon>Chaetothyriomycetidae</taxon>
        <taxon>Chaetothyriales</taxon>
        <taxon>Herpotrichiellaceae</taxon>
        <taxon>Cladophialophora</taxon>
    </lineage>
</organism>
<dbReference type="AlphaFoldDB" id="A0AA39CLH2"/>
<dbReference type="PANTHER" id="PTHR36223">
    <property type="entry name" value="BETA-LACTAMASE-TYPE TRANSPEPTIDASE FOLD DOMAIN CONTAINING PROTEIN"/>
    <property type="match status" value="1"/>
</dbReference>
<dbReference type="Pfam" id="PF25534">
    <property type="entry name" value="DUF7918"/>
    <property type="match status" value="2"/>
</dbReference>
<evidence type="ECO:0000259" key="2">
    <source>
        <dbReference type="Pfam" id="PF25534"/>
    </source>
</evidence>
<protein>
    <recommendedName>
        <fullName evidence="2">DUF7918 domain-containing protein</fullName>
    </recommendedName>
</protein>
<feature type="domain" description="DUF7918" evidence="2">
    <location>
        <begin position="6"/>
        <end position="126"/>
    </location>
</feature>
<dbReference type="EMBL" id="JAPDRK010000005">
    <property type="protein sequence ID" value="KAJ9612306.1"/>
    <property type="molecule type" value="Genomic_DNA"/>
</dbReference>
<evidence type="ECO:0000313" key="4">
    <source>
        <dbReference type="Proteomes" id="UP001172673"/>
    </source>
</evidence>
<accession>A0AA39CLH2</accession>
<evidence type="ECO:0000256" key="1">
    <source>
        <dbReference type="SAM" id="MobiDB-lite"/>
    </source>
</evidence>
<dbReference type="PANTHER" id="PTHR36223:SF1">
    <property type="entry name" value="TRANSCRIPTION ELONGATION FACTOR EAF N-TERMINAL DOMAIN-CONTAINING PROTEIN"/>
    <property type="match status" value="1"/>
</dbReference>
<feature type="domain" description="DUF7918" evidence="2">
    <location>
        <begin position="134"/>
        <end position="177"/>
    </location>
</feature>
<feature type="region of interest" description="Disordered" evidence="1">
    <location>
        <begin position="250"/>
        <end position="325"/>
    </location>
</feature>
<proteinExistence type="predicted"/>
<dbReference type="Proteomes" id="UP001172673">
    <property type="component" value="Unassembled WGS sequence"/>
</dbReference>
<comment type="caution">
    <text evidence="3">The sequence shown here is derived from an EMBL/GenBank/DDBJ whole genome shotgun (WGS) entry which is preliminary data.</text>
</comment>
<dbReference type="InterPro" id="IPR057678">
    <property type="entry name" value="DUF7918"/>
</dbReference>